<evidence type="ECO:0000313" key="2">
    <source>
        <dbReference type="EMBL" id="GII77452.1"/>
    </source>
</evidence>
<evidence type="ECO:0000313" key="3">
    <source>
        <dbReference type="Proteomes" id="UP000655287"/>
    </source>
</evidence>
<protein>
    <submittedName>
        <fullName evidence="2">Uncharacterized protein</fullName>
    </submittedName>
</protein>
<feature type="compositionally biased region" description="Basic and acidic residues" evidence="1">
    <location>
        <begin position="1"/>
        <end position="20"/>
    </location>
</feature>
<feature type="region of interest" description="Disordered" evidence="1">
    <location>
        <begin position="1"/>
        <end position="24"/>
    </location>
</feature>
<reference evidence="2" key="1">
    <citation type="submission" date="2021-01" db="EMBL/GenBank/DDBJ databases">
        <title>Whole genome shotgun sequence of Sphaerisporangium rufum NBRC 109079.</title>
        <authorList>
            <person name="Komaki H."/>
            <person name="Tamura T."/>
        </authorList>
    </citation>
    <scope>NUCLEOTIDE SEQUENCE</scope>
    <source>
        <strain evidence="2">NBRC 109079</strain>
    </source>
</reference>
<dbReference type="EMBL" id="BOOU01000036">
    <property type="protein sequence ID" value="GII77452.1"/>
    <property type="molecule type" value="Genomic_DNA"/>
</dbReference>
<gene>
    <name evidence="2" type="ORF">Sru01_24340</name>
</gene>
<dbReference type="Proteomes" id="UP000655287">
    <property type="component" value="Unassembled WGS sequence"/>
</dbReference>
<dbReference type="AlphaFoldDB" id="A0A919R5F4"/>
<comment type="caution">
    <text evidence="2">The sequence shown here is derived from an EMBL/GenBank/DDBJ whole genome shotgun (WGS) entry which is preliminary data.</text>
</comment>
<organism evidence="2 3">
    <name type="scientific">Sphaerisporangium rufum</name>
    <dbReference type="NCBI Taxonomy" id="1381558"/>
    <lineage>
        <taxon>Bacteria</taxon>
        <taxon>Bacillati</taxon>
        <taxon>Actinomycetota</taxon>
        <taxon>Actinomycetes</taxon>
        <taxon>Streptosporangiales</taxon>
        <taxon>Streptosporangiaceae</taxon>
        <taxon>Sphaerisporangium</taxon>
    </lineage>
</organism>
<name>A0A919R5F4_9ACTN</name>
<accession>A0A919R5F4</accession>
<proteinExistence type="predicted"/>
<sequence length="73" mass="7918">MAQFHARVEHGDPYDEDPAHVGDGFPDVMPHTFPVQIDIEQHAAIVGEPVEMVRKAAHGSAINTHGGEVPIIQ</sequence>
<keyword evidence="3" id="KW-1185">Reference proteome</keyword>
<evidence type="ECO:0000256" key="1">
    <source>
        <dbReference type="SAM" id="MobiDB-lite"/>
    </source>
</evidence>